<evidence type="ECO:0000256" key="1">
    <source>
        <dbReference type="ARBA" id="ARBA00004123"/>
    </source>
</evidence>
<evidence type="ECO:0000256" key="7">
    <source>
        <dbReference type="PROSITE-ProRule" id="PRU00125"/>
    </source>
</evidence>
<dbReference type="GO" id="GO:0046872">
    <property type="term" value="F:metal ion binding"/>
    <property type="evidence" value="ECO:0007669"/>
    <property type="project" value="UniProtKB-KW"/>
</dbReference>
<name>A0A814GHG7_9BILA</name>
<evidence type="ECO:0000256" key="2">
    <source>
        <dbReference type="ARBA" id="ARBA00022723"/>
    </source>
</evidence>
<dbReference type="GO" id="GO:0030036">
    <property type="term" value="P:actin cytoskeleton organization"/>
    <property type="evidence" value="ECO:0007669"/>
    <property type="project" value="TreeGrafter"/>
</dbReference>
<feature type="domain" description="LIM zinc-binding" evidence="8">
    <location>
        <begin position="36"/>
        <end position="96"/>
    </location>
</feature>
<evidence type="ECO:0000256" key="4">
    <source>
        <dbReference type="ARBA" id="ARBA00022833"/>
    </source>
</evidence>
<evidence type="ECO:0000256" key="5">
    <source>
        <dbReference type="ARBA" id="ARBA00023038"/>
    </source>
</evidence>
<dbReference type="SMART" id="SM00132">
    <property type="entry name" value="LIM"/>
    <property type="match status" value="1"/>
</dbReference>
<dbReference type="Pfam" id="PF00412">
    <property type="entry name" value="LIM"/>
    <property type="match status" value="1"/>
</dbReference>
<evidence type="ECO:0000313" key="10">
    <source>
        <dbReference type="Proteomes" id="UP000663855"/>
    </source>
</evidence>
<keyword evidence="4 7" id="KW-0862">Zinc</keyword>
<dbReference type="EMBL" id="CAJNOV010000131">
    <property type="protein sequence ID" value="CAF0996366.1"/>
    <property type="molecule type" value="Genomic_DNA"/>
</dbReference>
<dbReference type="GO" id="GO:0005634">
    <property type="term" value="C:nucleus"/>
    <property type="evidence" value="ECO:0007669"/>
    <property type="project" value="UniProtKB-SubCell"/>
</dbReference>
<keyword evidence="5 7" id="KW-0440">LIM domain</keyword>
<dbReference type="InterPro" id="IPR001781">
    <property type="entry name" value="Znf_LIM"/>
</dbReference>
<comment type="subcellular location">
    <subcellularLocation>
        <location evidence="1">Nucleus</location>
    </subcellularLocation>
</comment>
<dbReference type="Proteomes" id="UP000663855">
    <property type="component" value="Unassembled WGS sequence"/>
</dbReference>
<sequence length="327" mass="37543">MTSPPTTNGNVMSMNNPWPHKSSMENLIEQSISATTRCYTCDGLVYMVEKKKTTNHIYHDRCFRCRICKRTLTESSLNEEGDDIYCTNCYRKKQRGDCNSLEFQRATADRAQYIYNKHHRDVPRTTEIPRLPTKPDFLRHPSLALRQLERKFLSNPESTVNHNGISNGNIENHRQSTVTSSFSPLINVKPIPSILSSMKDEPSPSLHFSPAFSLSPRQYLIATSTQPKTFHELYESQNDRRPSHSLVNSIDSVPIQSKLFNSDLPMTSLPRSESERKFSIVVDLNEENGYKDIDEKKSTHHVPKIFASSIRGRSKSAHRGVHRYKMK</sequence>
<protein>
    <recommendedName>
        <fullName evidence="8">LIM zinc-binding domain-containing protein</fullName>
    </recommendedName>
</protein>
<dbReference type="Gene3D" id="2.10.110.10">
    <property type="entry name" value="Cysteine Rich Protein"/>
    <property type="match status" value="1"/>
</dbReference>
<accession>A0A814GHG7</accession>
<evidence type="ECO:0000256" key="3">
    <source>
        <dbReference type="ARBA" id="ARBA00022737"/>
    </source>
</evidence>
<dbReference type="GO" id="GO:0005737">
    <property type="term" value="C:cytoplasm"/>
    <property type="evidence" value="ECO:0007669"/>
    <property type="project" value="TreeGrafter"/>
</dbReference>
<organism evidence="9 10">
    <name type="scientific">Rotaria magnacalcarata</name>
    <dbReference type="NCBI Taxonomy" id="392030"/>
    <lineage>
        <taxon>Eukaryota</taxon>
        <taxon>Metazoa</taxon>
        <taxon>Spiralia</taxon>
        <taxon>Gnathifera</taxon>
        <taxon>Rotifera</taxon>
        <taxon>Eurotatoria</taxon>
        <taxon>Bdelloidea</taxon>
        <taxon>Philodinida</taxon>
        <taxon>Philodinidae</taxon>
        <taxon>Rotaria</taxon>
    </lineage>
</organism>
<reference evidence="9" key="1">
    <citation type="submission" date="2021-02" db="EMBL/GenBank/DDBJ databases">
        <authorList>
            <person name="Nowell W R."/>
        </authorList>
    </citation>
    <scope>NUCLEOTIDE SEQUENCE</scope>
</reference>
<dbReference type="PANTHER" id="PTHR24215:SF35">
    <property type="entry name" value="MUSCLE LIM PROTEIN MLP84B"/>
    <property type="match status" value="1"/>
</dbReference>
<evidence type="ECO:0000313" key="9">
    <source>
        <dbReference type="EMBL" id="CAF0996366.1"/>
    </source>
</evidence>
<evidence type="ECO:0000259" key="8">
    <source>
        <dbReference type="PROSITE" id="PS50023"/>
    </source>
</evidence>
<proteinExistence type="predicted"/>
<dbReference type="AlphaFoldDB" id="A0A814GHG7"/>
<dbReference type="PANTHER" id="PTHR24215">
    <property type="entry name" value="RHO-GTPASE-ACTIVATING PROTEIN LRG1"/>
    <property type="match status" value="1"/>
</dbReference>
<keyword evidence="6" id="KW-0539">Nucleus</keyword>
<keyword evidence="2 7" id="KW-0479">Metal-binding</keyword>
<evidence type="ECO:0000256" key="6">
    <source>
        <dbReference type="ARBA" id="ARBA00023242"/>
    </source>
</evidence>
<dbReference type="SUPFAM" id="SSF57716">
    <property type="entry name" value="Glucocorticoid receptor-like (DNA-binding domain)"/>
    <property type="match status" value="2"/>
</dbReference>
<dbReference type="PROSITE" id="PS50023">
    <property type="entry name" value="LIM_DOMAIN_2"/>
    <property type="match status" value="1"/>
</dbReference>
<gene>
    <name evidence="9" type="ORF">CJN711_LOCUS2120</name>
</gene>
<keyword evidence="3" id="KW-0677">Repeat</keyword>
<comment type="caution">
    <text evidence="9">The sequence shown here is derived from an EMBL/GenBank/DDBJ whole genome shotgun (WGS) entry which is preliminary data.</text>
</comment>
<dbReference type="PROSITE" id="PS00478">
    <property type="entry name" value="LIM_DOMAIN_1"/>
    <property type="match status" value="1"/>
</dbReference>